<evidence type="ECO:0000313" key="6">
    <source>
        <dbReference type="EMBL" id="KAF6221153.1"/>
    </source>
</evidence>
<organism evidence="6 7">
    <name type="scientific">Letharia lupina</name>
    <dbReference type="NCBI Taxonomy" id="560253"/>
    <lineage>
        <taxon>Eukaryota</taxon>
        <taxon>Fungi</taxon>
        <taxon>Dikarya</taxon>
        <taxon>Ascomycota</taxon>
        <taxon>Pezizomycotina</taxon>
        <taxon>Lecanoromycetes</taxon>
        <taxon>OSLEUM clade</taxon>
        <taxon>Lecanoromycetidae</taxon>
        <taxon>Lecanorales</taxon>
        <taxon>Lecanorineae</taxon>
        <taxon>Parmeliaceae</taxon>
        <taxon>Letharia</taxon>
    </lineage>
</organism>
<evidence type="ECO:0000256" key="1">
    <source>
        <dbReference type="ARBA" id="ARBA00001917"/>
    </source>
</evidence>
<keyword evidence="7" id="KW-1185">Reference proteome</keyword>
<proteinExistence type="inferred from homology"/>
<evidence type="ECO:0000313" key="7">
    <source>
        <dbReference type="Proteomes" id="UP000593566"/>
    </source>
</evidence>
<evidence type="ECO:0000259" key="5">
    <source>
        <dbReference type="SMART" id="SM00903"/>
    </source>
</evidence>
<comment type="caution">
    <text evidence="6">The sequence shown here is derived from an EMBL/GenBank/DDBJ whole genome shotgun (WGS) entry which is preliminary data.</text>
</comment>
<dbReference type="SUPFAM" id="SSF50475">
    <property type="entry name" value="FMN-binding split barrel"/>
    <property type="match status" value="1"/>
</dbReference>
<dbReference type="GeneID" id="59330421"/>
<reference evidence="6 7" key="1">
    <citation type="journal article" date="2020" name="Genomics">
        <title>Complete, high-quality genomes from long-read metagenomic sequencing of two wolf lichen thalli reveals enigmatic genome architecture.</title>
        <authorList>
            <person name="McKenzie S.K."/>
            <person name="Walston R.F."/>
            <person name="Allen J.L."/>
        </authorList>
    </citation>
    <scope>NUCLEOTIDE SEQUENCE [LARGE SCALE GENOMIC DNA]</scope>
    <source>
        <strain evidence="6">WasteWater1</strain>
    </source>
</reference>
<accession>A0A8H6CD53</accession>
<comment type="similarity">
    <text evidence="4">Belongs to the flavoredoxin family.</text>
</comment>
<dbReference type="Gene3D" id="2.30.110.10">
    <property type="entry name" value="Electron Transport, Fmn-binding Protein, Chain A"/>
    <property type="match status" value="1"/>
</dbReference>
<dbReference type="EMBL" id="JACCJB010000014">
    <property type="protein sequence ID" value="KAF6221153.1"/>
    <property type="molecule type" value="Genomic_DNA"/>
</dbReference>
<keyword evidence="3" id="KW-0288">FMN</keyword>
<dbReference type="InterPro" id="IPR012349">
    <property type="entry name" value="Split_barrel_FMN-bd"/>
</dbReference>
<gene>
    <name evidence="6" type="ORF">HO133_002007</name>
</gene>
<comment type="cofactor">
    <cofactor evidence="1">
        <name>FMN</name>
        <dbReference type="ChEBI" id="CHEBI:58210"/>
    </cofactor>
</comment>
<dbReference type="GO" id="GO:0010181">
    <property type="term" value="F:FMN binding"/>
    <property type="evidence" value="ECO:0007669"/>
    <property type="project" value="InterPro"/>
</dbReference>
<dbReference type="AlphaFoldDB" id="A0A8H6CD53"/>
<dbReference type="RefSeq" id="XP_037150588.1">
    <property type="nucleotide sequence ID" value="XM_037292935.1"/>
</dbReference>
<name>A0A8H6CD53_9LECA</name>
<evidence type="ECO:0000256" key="4">
    <source>
        <dbReference type="ARBA" id="ARBA00038054"/>
    </source>
</evidence>
<protein>
    <recommendedName>
        <fullName evidence="5">Flavin reductase like domain-containing protein</fullName>
    </recommendedName>
</protein>
<evidence type="ECO:0000256" key="2">
    <source>
        <dbReference type="ARBA" id="ARBA00022630"/>
    </source>
</evidence>
<sequence length="321" mass="35200">MLEKEQMPEDHCCPWVRPKEEISPGKAIVSEHKAGSKTTFVSKHPDFKKVEATRPDFNHNAPIDVTKSPDPSWRYGQGVNDGGASLQKKHVEIDPFAEGRPMMSNYKLLVSGIVPRPIGFISTLSADGKTANLAPFSYFQVVDHDPPMFIVGFSSRPGPSKDTYRNLKETGECVINIVSENMLPAVNATSIDAPYGVSEWAVAGLHQAPSATVAPSRVQESVFSIEAKLTDMKEFENHAKPGMSIAALGIVEATRFWVREDAIDEDRSHVDLKVLRPVAQLGGISYARITETFELPRSNWDAAVKEESWLGELPGAKDASA</sequence>
<dbReference type="Pfam" id="PF01613">
    <property type="entry name" value="Flavin_Reduct"/>
    <property type="match status" value="1"/>
</dbReference>
<feature type="domain" description="Flavin reductase like" evidence="5">
    <location>
        <begin position="111"/>
        <end position="271"/>
    </location>
</feature>
<keyword evidence="2" id="KW-0285">Flavoprotein</keyword>
<dbReference type="PANTHER" id="PTHR33798:SF5">
    <property type="entry name" value="FLAVIN REDUCTASE LIKE DOMAIN-CONTAINING PROTEIN"/>
    <property type="match status" value="1"/>
</dbReference>
<dbReference type="Proteomes" id="UP000593566">
    <property type="component" value="Unassembled WGS sequence"/>
</dbReference>
<dbReference type="SMART" id="SM00903">
    <property type="entry name" value="Flavin_Reduct"/>
    <property type="match status" value="1"/>
</dbReference>
<dbReference type="InterPro" id="IPR002563">
    <property type="entry name" value="Flavin_Rdtase-like_dom"/>
</dbReference>
<dbReference type="PANTHER" id="PTHR33798">
    <property type="entry name" value="FLAVOPROTEIN OXYGENASE"/>
    <property type="match status" value="1"/>
</dbReference>
<evidence type="ECO:0000256" key="3">
    <source>
        <dbReference type="ARBA" id="ARBA00022643"/>
    </source>
</evidence>